<organism evidence="2 3">
    <name type="scientific">Phyllosticta capitalensis</name>
    <dbReference type="NCBI Taxonomy" id="121624"/>
    <lineage>
        <taxon>Eukaryota</taxon>
        <taxon>Fungi</taxon>
        <taxon>Dikarya</taxon>
        <taxon>Ascomycota</taxon>
        <taxon>Pezizomycotina</taxon>
        <taxon>Dothideomycetes</taxon>
        <taxon>Dothideomycetes incertae sedis</taxon>
        <taxon>Botryosphaeriales</taxon>
        <taxon>Phyllostictaceae</taxon>
        <taxon>Phyllosticta</taxon>
    </lineage>
</organism>
<reference evidence="2 3" key="1">
    <citation type="submission" date="2024-04" db="EMBL/GenBank/DDBJ databases">
        <title>Phyllosticta paracitricarpa is synonymous to the EU quarantine fungus P. citricarpa based on phylogenomic analyses.</title>
        <authorList>
            <consortium name="Lawrence Berkeley National Laboratory"/>
            <person name="Van Ingen-Buijs V.A."/>
            <person name="Van Westerhoven A.C."/>
            <person name="Haridas S."/>
            <person name="Skiadas P."/>
            <person name="Martin F."/>
            <person name="Groenewald J.Z."/>
            <person name="Crous P.W."/>
            <person name="Seidl M.F."/>
        </authorList>
    </citation>
    <scope>NUCLEOTIDE SEQUENCE [LARGE SCALE GENOMIC DNA]</scope>
    <source>
        <strain evidence="2 3">CBS 123374</strain>
    </source>
</reference>
<evidence type="ECO:0000313" key="2">
    <source>
        <dbReference type="EMBL" id="KAK8240518.1"/>
    </source>
</evidence>
<feature type="region of interest" description="Disordered" evidence="1">
    <location>
        <begin position="51"/>
        <end position="87"/>
    </location>
</feature>
<dbReference type="Proteomes" id="UP001492380">
    <property type="component" value="Unassembled WGS sequence"/>
</dbReference>
<keyword evidence="3" id="KW-1185">Reference proteome</keyword>
<evidence type="ECO:0008006" key="4">
    <source>
        <dbReference type="Google" id="ProtNLM"/>
    </source>
</evidence>
<comment type="caution">
    <text evidence="2">The sequence shown here is derived from an EMBL/GenBank/DDBJ whole genome shotgun (WGS) entry which is preliminary data.</text>
</comment>
<evidence type="ECO:0000256" key="1">
    <source>
        <dbReference type="SAM" id="MobiDB-lite"/>
    </source>
</evidence>
<sequence length="87" mass="9685">MHLRMLDARLHQVQLFVLAAPTSALLHLLPAQAHRLSCPLLRLQSVVPIRPSHGEPRCRQGTRHVAPFSQSPRQREMSASSPPVPSD</sequence>
<protein>
    <recommendedName>
        <fullName evidence="4">Secreted protein</fullName>
    </recommendedName>
</protein>
<accession>A0ABR1YWV2</accession>
<proteinExistence type="predicted"/>
<evidence type="ECO:0000313" key="3">
    <source>
        <dbReference type="Proteomes" id="UP001492380"/>
    </source>
</evidence>
<gene>
    <name evidence="2" type="ORF">HDK90DRAFT_479969</name>
</gene>
<feature type="compositionally biased region" description="Polar residues" evidence="1">
    <location>
        <begin position="68"/>
        <end position="81"/>
    </location>
</feature>
<name>A0ABR1YWV2_9PEZI</name>
<dbReference type="EMBL" id="JBBWRZ010000003">
    <property type="protein sequence ID" value="KAK8240518.1"/>
    <property type="molecule type" value="Genomic_DNA"/>
</dbReference>